<dbReference type="Proteomes" id="UP001295444">
    <property type="component" value="Chromosome 08"/>
</dbReference>
<keyword evidence="3" id="KW-1185">Reference proteome</keyword>
<feature type="region of interest" description="Disordered" evidence="1">
    <location>
        <begin position="1"/>
        <end position="32"/>
    </location>
</feature>
<evidence type="ECO:0000256" key="1">
    <source>
        <dbReference type="SAM" id="MobiDB-lite"/>
    </source>
</evidence>
<gene>
    <name evidence="2" type="ORF">PECUL_23A008876</name>
</gene>
<dbReference type="EMBL" id="OW240919">
    <property type="protein sequence ID" value="CAH2313247.1"/>
    <property type="molecule type" value="Genomic_DNA"/>
</dbReference>
<evidence type="ECO:0000313" key="2">
    <source>
        <dbReference type="EMBL" id="CAH2313247.1"/>
    </source>
</evidence>
<organism evidence="2 3">
    <name type="scientific">Pelobates cultripes</name>
    <name type="common">Western spadefoot toad</name>
    <dbReference type="NCBI Taxonomy" id="61616"/>
    <lineage>
        <taxon>Eukaryota</taxon>
        <taxon>Metazoa</taxon>
        <taxon>Chordata</taxon>
        <taxon>Craniata</taxon>
        <taxon>Vertebrata</taxon>
        <taxon>Euteleostomi</taxon>
        <taxon>Amphibia</taxon>
        <taxon>Batrachia</taxon>
        <taxon>Anura</taxon>
        <taxon>Pelobatoidea</taxon>
        <taxon>Pelobatidae</taxon>
        <taxon>Pelobates</taxon>
    </lineage>
</organism>
<protein>
    <submittedName>
        <fullName evidence="2">Uncharacterized protein</fullName>
    </submittedName>
</protein>
<evidence type="ECO:0000313" key="3">
    <source>
        <dbReference type="Proteomes" id="UP001295444"/>
    </source>
</evidence>
<accession>A0AAD1WJ53</accession>
<proteinExistence type="predicted"/>
<feature type="region of interest" description="Disordered" evidence="1">
    <location>
        <begin position="51"/>
        <end position="96"/>
    </location>
</feature>
<dbReference type="AlphaFoldDB" id="A0AAD1WJ53"/>
<name>A0AAD1WJ53_PELCU</name>
<feature type="compositionally biased region" description="Polar residues" evidence="1">
    <location>
        <begin position="65"/>
        <end position="87"/>
    </location>
</feature>
<sequence>MADTPARVNGGHTGHMTARGNGPKQHYQEGSVKVSGEYCTTKELLTTVQKPWWPCGSDQRKDAATTGTHQENQKRQSGSADTFSPQSVKKHDVYET</sequence>
<reference evidence="2" key="1">
    <citation type="submission" date="2022-03" db="EMBL/GenBank/DDBJ databases">
        <authorList>
            <person name="Alioto T."/>
            <person name="Alioto T."/>
            <person name="Gomez Garrido J."/>
        </authorList>
    </citation>
    <scope>NUCLEOTIDE SEQUENCE</scope>
</reference>